<feature type="compositionally biased region" description="Polar residues" evidence="1">
    <location>
        <begin position="102"/>
        <end position="115"/>
    </location>
</feature>
<dbReference type="EMBL" id="FCOF02000045">
    <property type="protein sequence ID" value="SAK87918.1"/>
    <property type="molecule type" value="Genomic_DNA"/>
</dbReference>
<dbReference type="GO" id="GO:0003677">
    <property type="term" value="F:DNA binding"/>
    <property type="evidence" value="ECO:0007669"/>
    <property type="project" value="InterPro"/>
</dbReference>
<name>A0A158D006_9BURK</name>
<protein>
    <submittedName>
        <fullName evidence="2">Recombination and repair protein RecT</fullName>
    </submittedName>
</protein>
<reference evidence="2" key="1">
    <citation type="submission" date="2016-01" db="EMBL/GenBank/DDBJ databases">
        <authorList>
            <person name="Peeters C."/>
        </authorList>
    </citation>
    <scope>NUCLEOTIDE SEQUENCE [LARGE SCALE GENOMIC DNA]</scope>
    <source>
        <strain evidence="2">LMG 29318</strain>
    </source>
</reference>
<evidence type="ECO:0000313" key="2">
    <source>
        <dbReference type="EMBL" id="SAK87918.1"/>
    </source>
</evidence>
<proteinExistence type="predicted"/>
<evidence type="ECO:0000256" key="1">
    <source>
        <dbReference type="SAM" id="MobiDB-lite"/>
    </source>
</evidence>
<feature type="compositionally biased region" description="Basic and acidic residues" evidence="1">
    <location>
        <begin position="126"/>
        <end position="135"/>
    </location>
</feature>
<organism evidence="2 3">
    <name type="scientific">Caballeronia catudaia</name>
    <dbReference type="NCBI Taxonomy" id="1777136"/>
    <lineage>
        <taxon>Bacteria</taxon>
        <taxon>Pseudomonadati</taxon>
        <taxon>Pseudomonadota</taxon>
        <taxon>Betaproteobacteria</taxon>
        <taxon>Burkholderiales</taxon>
        <taxon>Burkholderiaceae</taxon>
        <taxon>Caballeronia</taxon>
    </lineage>
</organism>
<dbReference type="AlphaFoldDB" id="A0A158D006"/>
<keyword evidence="3" id="KW-1185">Reference proteome</keyword>
<sequence>MVYAFARLVNGGFYFEAMEWAEIEYFRNMSKAKADDTPWSKWPEEMAKVRPLKRLCKRLPMTTKARAALARDDARDSVLFDATPDDPLQAINRTIREGRTAPTANSPAALTNDPSPTLDLNIAPRTAERVARRPAADAAQAKPPDTSQVAPTVEREPTLEEVLERIDVARNADDLAAAGALAAQMRSEGAKKIARDAYSQKSVALRNAASEAVLPAESHEQRLDRQYSYAEVRDRIEHAQSLEELDDAIDLIDAVFPREHSDELRDIAHARREGFTQ</sequence>
<evidence type="ECO:0000313" key="3">
    <source>
        <dbReference type="Proteomes" id="UP000054870"/>
    </source>
</evidence>
<dbReference type="Pfam" id="PF03837">
    <property type="entry name" value="RecT"/>
    <property type="match status" value="1"/>
</dbReference>
<feature type="region of interest" description="Disordered" evidence="1">
    <location>
        <begin position="97"/>
        <end position="157"/>
    </location>
</feature>
<dbReference type="Proteomes" id="UP000054870">
    <property type="component" value="Unassembled WGS sequence"/>
</dbReference>
<dbReference type="InterPro" id="IPR018330">
    <property type="entry name" value="RecT_fam"/>
</dbReference>
<comment type="caution">
    <text evidence="2">The sequence shown here is derived from an EMBL/GenBank/DDBJ whole genome shotgun (WGS) entry which is preliminary data.</text>
</comment>
<accession>A0A158D006</accession>
<gene>
    <name evidence="2" type="ORF">AWB75_06002</name>
</gene>
<dbReference type="GO" id="GO:0006259">
    <property type="term" value="P:DNA metabolic process"/>
    <property type="evidence" value="ECO:0007669"/>
    <property type="project" value="InterPro"/>
</dbReference>